<dbReference type="GO" id="GO:0032259">
    <property type="term" value="P:methylation"/>
    <property type="evidence" value="ECO:0007669"/>
    <property type="project" value="UniProtKB-KW"/>
</dbReference>
<dbReference type="InterPro" id="IPR001091">
    <property type="entry name" value="RM_Methyltransferase"/>
</dbReference>
<dbReference type="GO" id="GO:0009307">
    <property type="term" value="P:DNA restriction-modification system"/>
    <property type="evidence" value="ECO:0007669"/>
    <property type="project" value="UniProtKB-KW"/>
</dbReference>
<dbReference type="GO" id="GO:0008170">
    <property type="term" value="F:N-methyltransferase activity"/>
    <property type="evidence" value="ECO:0007669"/>
    <property type="project" value="InterPro"/>
</dbReference>
<evidence type="ECO:0000256" key="3">
    <source>
        <dbReference type="ARBA" id="ARBA00022679"/>
    </source>
</evidence>
<proteinExistence type="inferred from homology"/>
<keyword evidence="2" id="KW-0489">Methyltransferase</keyword>
<comment type="catalytic activity">
    <reaction evidence="7">
        <text>a 2'-deoxycytidine in DNA + S-adenosyl-L-methionine = an N(4)-methyl-2'-deoxycytidine in DNA + S-adenosyl-L-homocysteine + H(+)</text>
        <dbReference type="Rhea" id="RHEA:16857"/>
        <dbReference type="Rhea" id="RHEA-COMP:11369"/>
        <dbReference type="Rhea" id="RHEA-COMP:13674"/>
        <dbReference type="ChEBI" id="CHEBI:15378"/>
        <dbReference type="ChEBI" id="CHEBI:57856"/>
        <dbReference type="ChEBI" id="CHEBI:59789"/>
        <dbReference type="ChEBI" id="CHEBI:85452"/>
        <dbReference type="ChEBI" id="CHEBI:137933"/>
        <dbReference type="EC" id="2.1.1.113"/>
    </reaction>
</comment>
<protein>
    <recommendedName>
        <fullName evidence="8">Methyltransferase</fullName>
        <ecNumber evidence="8">2.1.1.-</ecNumber>
    </recommendedName>
</protein>
<keyword evidence="5" id="KW-0680">Restriction system</keyword>
<name>A0A395U2N8_VIBCL</name>
<feature type="domain" description="Restriction system protein Mrr-like N-terminal" evidence="10">
    <location>
        <begin position="17"/>
        <end position="90"/>
    </location>
</feature>
<keyword evidence="3" id="KW-0808">Transferase</keyword>
<dbReference type="GO" id="GO:0003677">
    <property type="term" value="F:DNA binding"/>
    <property type="evidence" value="ECO:0007669"/>
    <property type="project" value="UniProtKB-KW"/>
</dbReference>
<dbReference type="Pfam" id="PF01555">
    <property type="entry name" value="N6_N4_Mtase"/>
    <property type="match status" value="1"/>
</dbReference>
<reference evidence="11 12" key="1">
    <citation type="journal article" date="2017" name="Emerg. Infect. Dis.">
        <title>Carbapenemase VCC-1-Producing Vibrio cholerae in Coastal Waters of Germany.</title>
        <authorList>
            <person name="Hammerl J.A."/>
            <person name="Jackel C."/>
            <person name="Bortolaia V."/>
            <person name="Schwartz K."/>
            <person name="Bier N."/>
            <person name="Hendriksen R.S."/>
            <person name="Guerra B."/>
            <person name="Strauch E."/>
        </authorList>
    </citation>
    <scope>NUCLEOTIDE SEQUENCE [LARGE SCALE GENOMIC DNA]</scope>
    <source>
        <strain evidence="11 12">VN-2825</strain>
    </source>
</reference>
<comment type="caution">
    <text evidence="11">The sequence shown here is derived from an EMBL/GenBank/DDBJ whole genome shotgun (WGS) entry which is preliminary data.</text>
</comment>
<dbReference type="InterPro" id="IPR029063">
    <property type="entry name" value="SAM-dependent_MTases_sf"/>
</dbReference>
<evidence type="ECO:0000256" key="6">
    <source>
        <dbReference type="ARBA" id="ARBA00023125"/>
    </source>
</evidence>
<evidence type="ECO:0000256" key="2">
    <source>
        <dbReference type="ARBA" id="ARBA00022603"/>
    </source>
</evidence>
<evidence type="ECO:0000256" key="1">
    <source>
        <dbReference type="ARBA" id="ARBA00010203"/>
    </source>
</evidence>
<evidence type="ECO:0000256" key="4">
    <source>
        <dbReference type="ARBA" id="ARBA00022691"/>
    </source>
</evidence>
<dbReference type="PROSITE" id="PS00093">
    <property type="entry name" value="N4_MTASE"/>
    <property type="match status" value="1"/>
</dbReference>
<evidence type="ECO:0000313" key="12">
    <source>
        <dbReference type="Proteomes" id="UP000266701"/>
    </source>
</evidence>
<evidence type="ECO:0000256" key="8">
    <source>
        <dbReference type="RuleBase" id="RU362026"/>
    </source>
</evidence>
<dbReference type="InterPro" id="IPR017985">
    <property type="entry name" value="MeTrfase_CN4_CS"/>
</dbReference>
<dbReference type="Gene3D" id="3.40.50.150">
    <property type="entry name" value="Vaccinia Virus protein VP39"/>
    <property type="match status" value="1"/>
</dbReference>
<evidence type="ECO:0000256" key="5">
    <source>
        <dbReference type="ARBA" id="ARBA00022747"/>
    </source>
</evidence>
<dbReference type="SUPFAM" id="SSF53335">
    <property type="entry name" value="S-adenosyl-L-methionine-dependent methyltransferases"/>
    <property type="match status" value="1"/>
</dbReference>
<evidence type="ECO:0000259" key="10">
    <source>
        <dbReference type="Pfam" id="PF14338"/>
    </source>
</evidence>
<gene>
    <name evidence="11" type="ORF">BC353_09770</name>
</gene>
<evidence type="ECO:0000313" key="11">
    <source>
        <dbReference type="EMBL" id="RGP89839.1"/>
    </source>
</evidence>
<keyword evidence="4" id="KW-0949">S-adenosyl-L-methionine</keyword>
<dbReference type="PRINTS" id="PR00508">
    <property type="entry name" value="S21N4MTFRASE"/>
</dbReference>
<keyword evidence="6" id="KW-0238">DNA-binding</keyword>
<dbReference type="InterPro" id="IPR002941">
    <property type="entry name" value="DNA_methylase_N4/N6"/>
</dbReference>
<comment type="similarity">
    <text evidence="1">Belongs to the N(4)/N(6)-methyltransferase family. N(4) subfamily.</text>
</comment>
<dbReference type="Pfam" id="PF14338">
    <property type="entry name" value="Mrr_N"/>
    <property type="match status" value="1"/>
</dbReference>
<sequence>MVTAEIKSAIEEAYLENNGEMSQQKLYQVLAKKLNIKPEDYVRQVGKQQTLHNLFFRKVRYIQQSLKHEKLLTQVTRGVWKLTGTAKAKLHQIEPGKSILALSTDLGIVIISDSRTVFDNRLIQTPIDLVLTSPPYLLDTPRYYGNGGATDAKGWVAFVMSFMEPIIENLNKGASVVLNVGQDSFIKKLPARHNHIERLIIAMEDAGMYRVDTMIWSSNKPPSPAAWCSNQRYMLHTGYEPILWFSKDPLSLKSNNQRVLQPHSEKHKKFVLSGGINQARIDSDGAHVKRIGAYSKTDLSKGKIPTNHFYFANKCPFNEMVNQYAREVLNVPTHGAKWPVKLVDFLVRLFTEPGDLAVDPFGGTASLGFVCQLLKRKFVVIDNTLEYAMQSVSRFIGITDDLWINPQLIKW</sequence>
<dbReference type="EC" id="2.1.1.-" evidence="8"/>
<evidence type="ECO:0000259" key="9">
    <source>
        <dbReference type="Pfam" id="PF01555"/>
    </source>
</evidence>
<accession>A0A395U2N8</accession>
<evidence type="ECO:0000256" key="7">
    <source>
        <dbReference type="ARBA" id="ARBA00049120"/>
    </source>
</evidence>
<organism evidence="11 12">
    <name type="scientific">Vibrio cholerae</name>
    <dbReference type="NCBI Taxonomy" id="666"/>
    <lineage>
        <taxon>Bacteria</taxon>
        <taxon>Pseudomonadati</taxon>
        <taxon>Pseudomonadota</taxon>
        <taxon>Gammaproteobacteria</taxon>
        <taxon>Vibrionales</taxon>
        <taxon>Vibrionaceae</taxon>
        <taxon>Vibrio</taxon>
    </lineage>
</organism>
<dbReference type="GO" id="GO:0015667">
    <property type="term" value="F:site-specific DNA-methyltransferase (cytosine-N4-specific) activity"/>
    <property type="evidence" value="ECO:0007669"/>
    <property type="project" value="UniProtKB-EC"/>
</dbReference>
<dbReference type="Proteomes" id="UP000266701">
    <property type="component" value="Unassembled WGS sequence"/>
</dbReference>
<dbReference type="EMBL" id="MCBA01000067">
    <property type="protein sequence ID" value="RGP89839.1"/>
    <property type="molecule type" value="Genomic_DNA"/>
</dbReference>
<feature type="domain" description="DNA methylase N-4/N-6" evidence="9">
    <location>
        <begin position="127"/>
        <end position="390"/>
    </location>
</feature>
<dbReference type="AlphaFoldDB" id="A0A395U2N8"/>
<dbReference type="InterPro" id="IPR025745">
    <property type="entry name" value="Mrr-like_N_dom"/>
</dbReference>
<dbReference type="RefSeq" id="WP_118089262.1">
    <property type="nucleotide sequence ID" value="NZ_CP053818.1"/>
</dbReference>